<accession>A0A0F9Q497</accession>
<dbReference type="AlphaFoldDB" id="A0A0F9Q497"/>
<evidence type="ECO:0000313" key="1">
    <source>
        <dbReference type="EMBL" id="KKN31777.1"/>
    </source>
</evidence>
<protein>
    <submittedName>
        <fullName evidence="1">Uncharacterized protein</fullName>
    </submittedName>
</protein>
<reference evidence="1" key="1">
    <citation type="journal article" date="2015" name="Nature">
        <title>Complex archaea that bridge the gap between prokaryotes and eukaryotes.</title>
        <authorList>
            <person name="Spang A."/>
            <person name="Saw J.H."/>
            <person name="Jorgensen S.L."/>
            <person name="Zaremba-Niedzwiedzka K."/>
            <person name="Martijn J."/>
            <person name="Lind A.E."/>
            <person name="van Eijk R."/>
            <person name="Schleper C."/>
            <person name="Guy L."/>
            <person name="Ettema T.J."/>
        </authorList>
    </citation>
    <scope>NUCLEOTIDE SEQUENCE</scope>
</reference>
<name>A0A0F9Q497_9ZZZZ</name>
<comment type="caution">
    <text evidence="1">The sequence shown here is derived from an EMBL/GenBank/DDBJ whole genome shotgun (WGS) entry which is preliminary data.</text>
</comment>
<organism evidence="1">
    <name type="scientific">marine sediment metagenome</name>
    <dbReference type="NCBI Taxonomy" id="412755"/>
    <lineage>
        <taxon>unclassified sequences</taxon>
        <taxon>metagenomes</taxon>
        <taxon>ecological metagenomes</taxon>
    </lineage>
</organism>
<proteinExistence type="predicted"/>
<sequence>MRDRAELQAWIRGGCSVPEPEPQPCEVYTLKVCPGLDGQLLVRCHGCGEESRHGGIAVHDGEVCEARWVISKASNWMVLHSHADGSWLSEAERAFGYSVPQKVWDRVQRWIMCMMLDGNAGKWGGMIEAPGKPEQGFWLARRPGEAT</sequence>
<gene>
    <name evidence="1" type="ORF">LCGC14_0820610</name>
</gene>
<dbReference type="EMBL" id="LAZR01002303">
    <property type="protein sequence ID" value="KKN31777.1"/>
    <property type="molecule type" value="Genomic_DNA"/>
</dbReference>